<feature type="non-terminal residue" evidence="1">
    <location>
        <position position="36"/>
    </location>
</feature>
<evidence type="ECO:0000313" key="1">
    <source>
        <dbReference type="EMBL" id="SBQ64845.1"/>
    </source>
</evidence>
<accession>A0A1A8FZK5</accession>
<dbReference type="AlphaFoldDB" id="A0A1A8FZK5"/>
<name>A0A1A8FZK5_9TELE</name>
<reference evidence="1" key="1">
    <citation type="submission" date="2016-05" db="EMBL/GenBank/DDBJ databases">
        <authorList>
            <person name="Lavstsen T."/>
            <person name="Jespersen J.S."/>
        </authorList>
    </citation>
    <scope>NUCLEOTIDE SEQUENCE</scope>
    <source>
        <tissue evidence="1">Brain</tissue>
    </source>
</reference>
<proteinExistence type="predicted"/>
<protein>
    <submittedName>
        <fullName evidence="1">Uncharacterized protein</fullName>
    </submittedName>
</protein>
<organism evidence="1">
    <name type="scientific">Nothobranchius korthausae</name>
    <dbReference type="NCBI Taxonomy" id="1143690"/>
    <lineage>
        <taxon>Eukaryota</taxon>
        <taxon>Metazoa</taxon>
        <taxon>Chordata</taxon>
        <taxon>Craniata</taxon>
        <taxon>Vertebrata</taxon>
        <taxon>Euteleostomi</taxon>
        <taxon>Actinopterygii</taxon>
        <taxon>Neopterygii</taxon>
        <taxon>Teleostei</taxon>
        <taxon>Neoteleostei</taxon>
        <taxon>Acanthomorphata</taxon>
        <taxon>Ovalentaria</taxon>
        <taxon>Atherinomorphae</taxon>
        <taxon>Cyprinodontiformes</taxon>
        <taxon>Nothobranchiidae</taxon>
        <taxon>Nothobranchius</taxon>
    </lineage>
</organism>
<dbReference type="EMBL" id="HAEB01018318">
    <property type="protein sequence ID" value="SBQ64845.1"/>
    <property type="molecule type" value="Transcribed_RNA"/>
</dbReference>
<gene>
    <name evidence="1" type="primary">v1g148065</name>
</gene>
<sequence length="36" mass="4168">MVVNNSTRRRKFPTILFVCGCLLLQQHGVEPLQLQQ</sequence>
<reference evidence="1" key="2">
    <citation type="submission" date="2016-06" db="EMBL/GenBank/DDBJ databases">
        <title>The genome of a short-lived fish provides insights into sex chromosome evolution and the genetic control of aging.</title>
        <authorList>
            <person name="Reichwald K."/>
            <person name="Felder M."/>
            <person name="Petzold A."/>
            <person name="Koch P."/>
            <person name="Groth M."/>
            <person name="Platzer M."/>
        </authorList>
    </citation>
    <scope>NUCLEOTIDE SEQUENCE</scope>
    <source>
        <tissue evidence="1">Brain</tissue>
    </source>
</reference>